<feature type="transmembrane region" description="Helical" evidence="1">
    <location>
        <begin position="26"/>
        <end position="48"/>
    </location>
</feature>
<dbReference type="Proteomes" id="UP000667802">
    <property type="component" value="Unassembled WGS sequence"/>
</dbReference>
<proteinExistence type="predicted"/>
<organism evidence="2 3">
    <name type="scientific">Aetokthonos hydrillicola Thurmond2011</name>
    <dbReference type="NCBI Taxonomy" id="2712845"/>
    <lineage>
        <taxon>Bacteria</taxon>
        <taxon>Bacillati</taxon>
        <taxon>Cyanobacteriota</taxon>
        <taxon>Cyanophyceae</taxon>
        <taxon>Nostocales</taxon>
        <taxon>Hapalosiphonaceae</taxon>
        <taxon>Aetokthonos</taxon>
    </lineage>
</organism>
<evidence type="ECO:0000313" key="3">
    <source>
        <dbReference type="Proteomes" id="UP000667802"/>
    </source>
</evidence>
<dbReference type="EMBL" id="JAALHA020000004">
    <property type="protein sequence ID" value="MDR9895066.1"/>
    <property type="molecule type" value="Genomic_DNA"/>
</dbReference>
<keyword evidence="1" id="KW-1133">Transmembrane helix</keyword>
<keyword evidence="1" id="KW-0472">Membrane</keyword>
<dbReference type="RefSeq" id="WP_208345020.1">
    <property type="nucleotide sequence ID" value="NZ_CAWQFN010000571.1"/>
</dbReference>
<dbReference type="AlphaFoldDB" id="A0AAP5I5C4"/>
<name>A0AAP5I5C4_9CYAN</name>
<protein>
    <submittedName>
        <fullName evidence="2">Uncharacterized protein</fullName>
    </submittedName>
</protein>
<comment type="caution">
    <text evidence="2">The sequence shown here is derived from an EMBL/GenBank/DDBJ whole genome shotgun (WGS) entry which is preliminary data.</text>
</comment>
<accession>A0AAP5I5C4</accession>
<evidence type="ECO:0000313" key="2">
    <source>
        <dbReference type="EMBL" id="MDR9895066.1"/>
    </source>
</evidence>
<reference evidence="3" key="1">
    <citation type="journal article" date="2021" name="Science">
        <title>Hunting the eagle killer: A cyanobacterial neurotoxin causes vacuolar myelinopathy.</title>
        <authorList>
            <person name="Breinlinger S."/>
            <person name="Phillips T.J."/>
            <person name="Haram B.N."/>
            <person name="Mares J."/>
            <person name="Martinez Yerena J.A."/>
            <person name="Hrouzek P."/>
            <person name="Sobotka R."/>
            <person name="Henderson W.M."/>
            <person name="Schmieder P."/>
            <person name="Williams S.M."/>
            <person name="Lauderdale J.D."/>
            <person name="Wilde H.D."/>
            <person name="Gerrin W."/>
            <person name="Kust A."/>
            <person name="Washington J.W."/>
            <person name="Wagner C."/>
            <person name="Geier B."/>
            <person name="Liebeke M."/>
            <person name="Enke H."/>
            <person name="Niedermeyer T.H.J."/>
            <person name="Wilde S.B."/>
        </authorList>
    </citation>
    <scope>NUCLEOTIDE SEQUENCE [LARGE SCALE GENOMIC DNA]</scope>
    <source>
        <strain evidence="3">Thurmond2011</strain>
    </source>
</reference>
<keyword evidence="3" id="KW-1185">Reference proteome</keyword>
<keyword evidence="1" id="KW-0812">Transmembrane</keyword>
<gene>
    <name evidence="2" type="ORF">G7B40_010875</name>
</gene>
<evidence type="ECO:0000256" key="1">
    <source>
        <dbReference type="SAM" id="Phobius"/>
    </source>
</evidence>
<sequence>MKIIQAEEQELEALRNCGYWLNWIDVYGNLLGLATSVWLAHMICLPLFKNWA</sequence>